<name>A0A2W5P6V0_9SPHN</name>
<evidence type="ECO:0000313" key="1">
    <source>
        <dbReference type="EMBL" id="PZQ59839.1"/>
    </source>
</evidence>
<sequence>MAYLGFDEFGALSPAHQQAPGRPHIAIADADDTAGGEEVAARLSPLEWAVVVVARHDQPSSLREPGRLAMALGNLFGKRPNPRLADPRLEALRRLAVLTWHDRVATHGHEMAAFLAAGFTAAQYRIMRASIRAATVNKAQRA</sequence>
<evidence type="ECO:0000313" key="2">
    <source>
        <dbReference type="Proteomes" id="UP000249229"/>
    </source>
</evidence>
<dbReference type="AlphaFoldDB" id="A0A2W5P6V0"/>
<accession>A0A2W5P6V0</accession>
<reference evidence="1 2" key="1">
    <citation type="submission" date="2017-08" db="EMBL/GenBank/DDBJ databases">
        <title>Infants hospitalized years apart are colonized by the same room-sourced microbial strains.</title>
        <authorList>
            <person name="Brooks B."/>
            <person name="Olm M.R."/>
            <person name="Firek B.A."/>
            <person name="Baker R."/>
            <person name="Thomas B.C."/>
            <person name="Morowitz M.J."/>
            <person name="Banfield J.F."/>
        </authorList>
    </citation>
    <scope>NUCLEOTIDE SEQUENCE [LARGE SCALE GENOMIC DNA]</scope>
    <source>
        <strain evidence="1">S2_005_001_R1_22</strain>
    </source>
</reference>
<dbReference type="EMBL" id="QFQI01000007">
    <property type="protein sequence ID" value="PZQ59839.1"/>
    <property type="molecule type" value="Genomic_DNA"/>
</dbReference>
<proteinExistence type="predicted"/>
<protein>
    <submittedName>
        <fullName evidence="1">Uncharacterized protein</fullName>
    </submittedName>
</protein>
<organism evidence="1 2">
    <name type="scientific">Sphingomonas taxi</name>
    <dbReference type="NCBI Taxonomy" id="1549858"/>
    <lineage>
        <taxon>Bacteria</taxon>
        <taxon>Pseudomonadati</taxon>
        <taxon>Pseudomonadota</taxon>
        <taxon>Alphaproteobacteria</taxon>
        <taxon>Sphingomonadales</taxon>
        <taxon>Sphingomonadaceae</taxon>
        <taxon>Sphingomonas</taxon>
    </lineage>
</organism>
<dbReference type="Proteomes" id="UP000249229">
    <property type="component" value="Unassembled WGS sequence"/>
</dbReference>
<comment type="caution">
    <text evidence="1">The sequence shown here is derived from an EMBL/GenBank/DDBJ whole genome shotgun (WGS) entry which is preliminary data.</text>
</comment>
<gene>
    <name evidence="1" type="ORF">DI544_09940</name>
</gene>